<accession>A0ABU5HSF4</accession>
<proteinExistence type="predicted"/>
<name>A0ABU5HSF4_9BACE</name>
<gene>
    <name evidence="1" type="ORF">QHG74_14625</name>
</gene>
<organism evidence="1 2">
    <name type="scientific">Bacteroides vicugnae</name>
    <dbReference type="NCBI Taxonomy" id="3037989"/>
    <lineage>
        <taxon>Bacteria</taxon>
        <taxon>Pseudomonadati</taxon>
        <taxon>Bacteroidota</taxon>
        <taxon>Bacteroidia</taxon>
        <taxon>Bacteroidales</taxon>
        <taxon>Bacteroidaceae</taxon>
        <taxon>Bacteroides</taxon>
    </lineage>
</organism>
<evidence type="ECO:0000313" key="2">
    <source>
        <dbReference type="Proteomes" id="UP001292913"/>
    </source>
</evidence>
<sequence length="170" mass="19554">MKVKKQIFVLFLTMLVGIPILSAQNKKEQKKQKVEVIKNIIVSRNYRIDADTYIHPDRDPILLDESDNSIEIRNDSVFSTLLYLGQVDIPYGRRGAELFFQAPLKKYTMDIDKKKNTHIKFSVDAAIGDCNFYIKVYPNGSASIYVTLQQGKSVNFLGELNMRREETESL</sequence>
<protein>
    <submittedName>
        <fullName evidence="1">DUF4251 domain-containing protein</fullName>
    </submittedName>
</protein>
<dbReference type="RefSeq" id="WP_148364289.1">
    <property type="nucleotide sequence ID" value="NZ_JARZAK010000009.1"/>
</dbReference>
<dbReference type="EMBL" id="JARZAK010000009">
    <property type="protein sequence ID" value="MDY7258949.1"/>
    <property type="molecule type" value="Genomic_DNA"/>
</dbReference>
<dbReference type="InterPro" id="IPR025347">
    <property type="entry name" value="DUF4251"/>
</dbReference>
<dbReference type="Proteomes" id="UP001292913">
    <property type="component" value="Unassembled WGS sequence"/>
</dbReference>
<comment type="caution">
    <text evidence="1">The sequence shown here is derived from an EMBL/GenBank/DDBJ whole genome shotgun (WGS) entry which is preliminary data.</text>
</comment>
<dbReference type="Gene3D" id="2.40.128.410">
    <property type="match status" value="1"/>
</dbReference>
<reference evidence="1 2" key="1">
    <citation type="submission" date="2023-04" db="EMBL/GenBank/DDBJ databases">
        <title>Bacteroides pacosi sp. nov., isolated from the fecal material of an alpaca.</title>
        <authorList>
            <person name="Miller S."/>
            <person name="Hendry M."/>
            <person name="King J."/>
            <person name="Sankaranarayanan K."/>
            <person name="Lawson P.A."/>
        </authorList>
    </citation>
    <scope>NUCLEOTIDE SEQUENCE [LARGE SCALE GENOMIC DNA]</scope>
    <source>
        <strain evidence="1 2">A2-P53</strain>
    </source>
</reference>
<keyword evidence="2" id="KW-1185">Reference proteome</keyword>
<dbReference type="Pfam" id="PF14059">
    <property type="entry name" value="DUF4251"/>
    <property type="match status" value="1"/>
</dbReference>
<evidence type="ECO:0000313" key="1">
    <source>
        <dbReference type="EMBL" id="MDY7258949.1"/>
    </source>
</evidence>